<organism evidence="1 2">
    <name type="scientific">Rattus norvegicus</name>
    <name type="common">Rat</name>
    <dbReference type="NCBI Taxonomy" id="10116"/>
    <lineage>
        <taxon>Eukaryota</taxon>
        <taxon>Metazoa</taxon>
        <taxon>Chordata</taxon>
        <taxon>Craniata</taxon>
        <taxon>Vertebrata</taxon>
        <taxon>Euteleostomi</taxon>
        <taxon>Mammalia</taxon>
        <taxon>Eutheria</taxon>
        <taxon>Euarchontoglires</taxon>
        <taxon>Glires</taxon>
        <taxon>Rodentia</taxon>
        <taxon>Myomorpha</taxon>
        <taxon>Muroidea</taxon>
        <taxon>Muridae</taxon>
        <taxon>Murinae</taxon>
        <taxon>Rattus</taxon>
    </lineage>
</organism>
<proteinExistence type="predicted"/>
<evidence type="ECO:0000313" key="1">
    <source>
        <dbReference type="EMBL" id="EDM02505.1"/>
    </source>
</evidence>
<evidence type="ECO:0000313" key="2">
    <source>
        <dbReference type="Proteomes" id="UP000234681"/>
    </source>
</evidence>
<protein>
    <submittedName>
        <fullName evidence="1">RCG37033</fullName>
    </submittedName>
</protein>
<sequence>MTSAPTSVYTRRSL</sequence>
<dbReference type="Proteomes" id="UP000234681">
    <property type="component" value="Chromosome 15"/>
</dbReference>
<reference evidence="1 2" key="1">
    <citation type="submission" date="2005-07" db="EMBL/GenBank/DDBJ databases">
        <authorList>
            <person name="Mural R.J."/>
            <person name="Li P.W."/>
            <person name="Adams M.D."/>
            <person name="Amanatides P.G."/>
            <person name="Baden-Tillson H."/>
            <person name="Barnstead M."/>
            <person name="Chin S.H."/>
            <person name="Dew I."/>
            <person name="Evans C.A."/>
            <person name="Ferriera S."/>
            <person name="Flanigan M."/>
            <person name="Fosler C."/>
            <person name="Glodek A."/>
            <person name="Gu Z."/>
            <person name="Holt R.A."/>
            <person name="Jennings D."/>
            <person name="Kraft C.L."/>
            <person name="Lu F."/>
            <person name="Nguyen T."/>
            <person name="Nusskern D.R."/>
            <person name="Pfannkoch C.M."/>
            <person name="Sitter C."/>
            <person name="Sutton G.G."/>
            <person name="Venter J.C."/>
            <person name="Wang Z."/>
            <person name="Woodage T."/>
            <person name="Zheng X.H."/>
            <person name="Zhong F."/>
        </authorList>
    </citation>
    <scope>NUCLEOTIDE SEQUENCE [LARGE SCALE GENOMIC DNA]</scope>
    <source>
        <strain>BN</strain>
        <strain evidence="2">Sprague-Dawley</strain>
    </source>
</reference>
<name>A6HUE2_RAT</name>
<accession>A6HUE2</accession>
<dbReference type="EMBL" id="CH473951">
    <property type="protein sequence ID" value="EDM02505.1"/>
    <property type="molecule type" value="Genomic_DNA"/>
</dbReference>
<gene>
    <name evidence="1" type="ORF">rCG_37033</name>
</gene>